<dbReference type="InterPro" id="IPR015341">
    <property type="entry name" value="Glyco_hydro_38_cen"/>
</dbReference>
<dbReference type="SUPFAM" id="SSF88688">
    <property type="entry name" value="Families 57/38 glycoside transferase middle domain"/>
    <property type="match status" value="1"/>
</dbReference>
<sequence length="230" mass="26110">MNDKIFNRKEGDFPRTSSGFGGLSWRSVSGDPNRSSKNEFHLRLPGKQFSVADHHTYFSFSEFLCLSQFLHFINKTIGVVIMFQGRSSRPFFKAVDKVLEQTLRATEMMVALVLGGCRRAQCEKFAMGCSYKLTAARRNLAPFQHHDEVTGTAKDHVVMDYRNRTHTSLLDVRIFMSKPSGDALPNIDEGGQLLTSEGLLMQEVYFYPRTAWEKVPVSHSTRLYSGENIV</sequence>
<feature type="domain" description="Glycoside hydrolase family 38 central" evidence="2">
    <location>
        <begin position="87"/>
        <end position="165"/>
    </location>
</feature>
<reference evidence="3 4" key="1">
    <citation type="submission" date="2024-01" db="EMBL/GenBank/DDBJ databases">
        <title>The genomes of 5 underutilized Papilionoideae crops provide insights into root nodulation and disease resistanc.</title>
        <authorList>
            <person name="Jiang F."/>
        </authorList>
    </citation>
    <scope>NUCLEOTIDE SEQUENCE [LARGE SCALE GENOMIC DNA]</scope>
    <source>
        <strain evidence="3">LVBAO_FW01</strain>
        <tissue evidence="3">Leaves</tissue>
    </source>
</reference>
<dbReference type="Proteomes" id="UP001367508">
    <property type="component" value="Unassembled WGS sequence"/>
</dbReference>
<dbReference type="InterPro" id="IPR050843">
    <property type="entry name" value="Glycosyl_Hydrlase_38"/>
</dbReference>
<dbReference type="AlphaFoldDB" id="A0AAN9MYX3"/>
<dbReference type="GO" id="GO:0000139">
    <property type="term" value="C:Golgi membrane"/>
    <property type="evidence" value="ECO:0007669"/>
    <property type="project" value="TreeGrafter"/>
</dbReference>
<proteinExistence type="predicted"/>
<name>A0AAN9MYX3_CANGL</name>
<keyword evidence="1" id="KW-0378">Hydrolase</keyword>
<dbReference type="PANTHER" id="PTHR11607:SF3">
    <property type="entry name" value="LYSOSOMAL ALPHA-MANNOSIDASE"/>
    <property type="match status" value="1"/>
</dbReference>
<evidence type="ECO:0000313" key="3">
    <source>
        <dbReference type="EMBL" id="KAK7360188.1"/>
    </source>
</evidence>
<evidence type="ECO:0000259" key="2">
    <source>
        <dbReference type="SMART" id="SM00872"/>
    </source>
</evidence>
<protein>
    <recommendedName>
        <fullName evidence="2">Glycoside hydrolase family 38 central domain-containing protein</fullName>
    </recommendedName>
</protein>
<dbReference type="EMBL" id="JAYMYQ010000001">
    <property type="protein sequence ID" value="KAK7360188.1"/>
    <property type="molecule type" value="Genomic_DNA"/>
</dbReference>
<evidence type="ECO:0000256" key="1">
    <source>
        <dbReference type="ARBA" id="ARBA00022801"/>
    </source>
</evidence>
<organism evidence="3 4">
    <name type="scientific">Canavalia gladiata</name>
    <name type="common">Sword bean</name>
    <name type="synonym">Dolichos gladiatus</name>
    <dbReference type="NCBI Taxonomy" id="3824"/>
    <lineage>
        <taxon>Eukaryota</taxon>
        <taxon>Viridiplantae</taxon>
        <taxon>Streptophyta</taxon>
        <taxon>Embryophyta</taxon>
        <taxon>Tracheophyta</taxon>
        <taxon>Spermatophyta</taxon>
        <taxon>Magnoliopsida</taxon>
        <taxon>eudicotyledons</taxon>
        <taxon>Gunneridae</taxon>
        <taxon>Pentapetalae</taxon>
        <taxon>rosids</taxon>
        <taxon>fabids</taxon>
        <taxon>Fabales</taxon>
        <taxon>Fabaceae</taxon>
        <taxon>Papilionoideae</taxon>
        <taxon>50 kb inversion clade</taxon>
        <taxon>NPAAA clade</taxon>
        <taxon>indigoferoid/millettioid clade</taxon>
        <taxon>Phaseoleae</taxon>
        <taxon>Canavalia</taxon>
    </lineage>
</organism>
<accession>A0AAN9MYX3</accession>
<evidence type="ECO:0000313" key="4">
    <source>
        <dbReference type="Proteomes" id="UP001367508"/>
    </source>
</evidence>
<dbReference type="GO" id="GO:0004559">
    <property type="term" value="F:alpha-mannosidase activity"/>
    <property type="evidence" value="ECO:0007669"/>
    <property type="project" value="InterPro"/>
</dbReference>
<gene>
    <name evidence="3" type="ORF">VNO77_02170</name>
</gene>
<comment type="caution">
    <text evidence="3">The sequence shown here is derived from an EMBL/GenBank/DDBJ whole genome shotgun (WGS) entry which is preliminary data.</text>
</comment>
<dbReference type="Gene3D" id="1.20.1270.50">
    <property type="entry name" value="Glycoside hydrolase family 38, central domain"/>
    <property type="match status" value="1"/>
</dbReference>
<dbReference type="GO" id="GO:0006491">
    <property type="term" value="P:N-glycan processing"/>
    <property type="evidence" value="ECO:0007669"/>
    <property type="project" value="TreeGrafter"/>
</dbReference>
<dbReference type="PANTHER" id="PTHR11607">
    <property type="entry name" value="ALPHA-MANNOSIDASE"/>
    <property type="match status" value="1"/>
</dbReference>
<dbReference type="InterPro" id="IPR037094">
    <property type="entry name" value="Glyco_hydro_38_cen_sf"/>
</dbReference>
<dbReference type="InterPro" id="IPR028995">
    <property type="entry name" value="Glyco_hydro_57/38_cen_sf"/>
</dbReference>
<dbReference type="SMART" id="SM00872">
    <property type="entry name" value="Alpha-mann_mid"/>
    <property type="match status" value="1"/>
</dbReference>
<dbReference type="GO" id="GO:0006013">
    <property type="term" value="P:mannose metabolic process"/>
    <property type="evidence" value="ECO:0007669"/>
    <property type="project" value="InterPro"/>
</dbReference>
<dbReference type="Pfam" id="PF09261">
    <property type="entry name" value="Alpha-mann_mid"/>
    <property type="match status" value="1"/>
</dbReference>
<keyword evidence="4" id="KW-1185">Reference proteome</keyword>